<dbReference type="PROSITE" id="PS50850">
    <property type="entry name" value="MFS"/>
    <property type="match status" value="1"/>
</dbReference>
<feature type="domain" description="Major facilitator superfamily (MFS) profile" evidence="7">
    <location>
        <begin position="16"/>
        <end position="421"/>
    </location>
</feature>
<evidence type="ECO:0000256" key="5">
    <source>
        <dbReference type="ARBA" id="ARBA00023136"/>
    </source>
</evidence>
<feature type="transmembrane region" description="Helical" evidence="6">
    <location>
        <begin position="47"/>
        <end position="66"/>
    </location>
</feature>
<dbReference type="InterPro" id="IPR036259">
    <property type="entry name" value="MFS_trans_sf"/>
</dbReference>
<feature type="transmembrane region" description="Helical" evidence="6">
    <location>
        <begin position="140"/>
        <end position="162"/>
    </location>
</feature>
<dbReference type="InterPro" id="IPR020846">
    <property type="entry name" value="MFS_dom"/>
</dbReference>
<feature type="transmembrane region" description="Helical" evidence="6">
    <location>
        <begin position="333"/>
        <end position="354"/>
    </location>
</feature>
<dbReference type="Gene3D" id="1.20.1250.20">
    <property type="entry name" value="MFS general substrate transporter like domains"/>
    <property type="match status" value="2"/>
</dbReference>
<feature type="transmembrane region" description="Helical" evidence="6">
    <location>
        <begin position="174"/>
        <end position="196"/>
    </location>
</feature>
<comment type="subcellular location">
    <subcellularLocation>
        <location evidence="1">Membrane</location>
        <topology evidence="1">Multi-pass membrane protein</topology>
    </subcellularLocation>
</comment>
<dbReference type="EMBL" id="JAOALG010000001">
    <property type="protein sequence ID" value="MEQ5837889.1"/>
    <property type="molecule type" value="Genomic_DNA"/>
</dbReference>
<organism evidence="8 9">
    <name type="scientific">Paraburkholderia acidicola</name>
    <dbReference type="NCBI Taxonomy" id="1912599"/>
    <lineage>
        <taxon>Bacteria</taxon>
        <taxon>Pseudomonadati</taxon>
        <taxon>Pseudomonadota</taxon>
        <taxon>Betaproteobacteria</taxon>
        <taxon>Burkholderiales</taxon>
        <taxon>Burkholderiaceae</taxon>
        <taxon>Paraburkholderia</taxon>
    </lineage>
</organism>
<gene>
    <name evidence="8" type="ORF">N0A02_00345</name>
</gene>
<proteinExistence type="predicted"/>
<feature type="transmembrane region" description="Helical" evidence="6">
    <location>
        <begin position="307"/>
        <end position="327"/>
    </location>
</feature>
<feature type="transmembrane region" description="Helical" evidence="6">
    <location>
        <begin position="82"/>
        <end position="101"/>
    </location>
</feature>
<dbReference type="PANTHER" id="PTHR43791">
    <property type="entry name" value="PERMEASE-RELATED"/>
    <property type="match status" value="1"/>
</dbReference>
<keyword evidence="4 6" id="KW-1133">Transmembrane helix</keyword>
<dbReference type="SUPFAM" id="SSF103473">
    <property type="entry name" value="MFS general substrate transporter"/>
    <property type="match status" value="1"/>
</dbReference>
<evidence type="ECO:0000256" key="6">
    <source>
        <dbReference type="SAM" id="Phobius"/>
    </source>
</evidence>
<evidence type="ECO:0000313" key="9">
    <source>
        <dbReference type="Proteomes" id="UP001469089"/>
    </source>
</evidence>
<dbReference type="Proteomes" id="UP001469089">
    <property type="component" value="Unassembled WGS sequence"/>
</dbReference>
<keyword evidence="5 6" id="KW-0472">Membrane</keyword>
<sequence length="445" mass="48079">MISIESRTMRKILRRFAPLLTICFVVAFLDRVNVGFAALTMNKELGLSASTFGLAAGLFFLSYFVFEVPSNMLLERFGARRWIARIMFTWGLCSGATALVQGEWSFYAIRLLLGAAEAGFFPGVVFFLSLWVPASYRARVIGGFMAAMPLASVIGSPISGYLMSLHGWMGLSGWQIMFLLEAVPSLILAAVVWNVLRDSPKQAEWLDDDERQWLEATLAAERAALPAVVNQSLMKMLGNPVILFTALSYFGVTGFNYGLSFFLPQIVRVFDLSIQQIGFVSALPFVAGAAGMIFWGRHSDRTGERRYHLLLPLALAAIGLTGSTLIPTPIGKLSLLCVASFGVFSALPVFWTVAPRLLGPMAAAAGIALINSLGNLSGFVNPYVVGRIKDATGSFNGGLQFIAVVGALAVVILFFVTSLIDMGQNSAARSAMPSKNDDPLGTTLR</sequence>
<reference evidence="8 9" key="1">
    <citation type="journal article" date="2024" name="Chem. Sci.">
        <title>Discovery of a lagriamide polyketide by integrated genome mining, isotopic labeling, and untargeted metabolomics.</title>
        <authorList>
            <person name="Fergusson C.H."/>
            <person name="Saulog J."/>
            <person name="Paulo B.S."/>
            <person name="Wilson D.M."/>
            <person name="Liu D.Y."/>
            <person name="Morehouse N.J."/>
            <person name="Waterworth S."/>
            <person name="Barkei J."/>
            <person name="Gray C.A."/>
            <person name="Kwan J.C."/>
            <person name="Eustaquio A.S."/>
            <person name="Linington R.G."/>
        </authorList>
    </citation>
    <scope>NUCLEOTIDE SEQUENCE [LARGE SCALE GENOMIC DNA]</scope>
    <source>
        <strain evidence="8 9">RL17-338-BIF-B</strain>
    </source>
</reference>
<dbReference type="CDD" id="cd17319">
    <property type="entry name" value="MFS_ExuT_GudP_like"/>
    <property type="match status" value="1"/>
</dbReference>
<evidence type="ECO:0000256" key="3">
    <source>
        <dbReference type="ARBA" id="ARBA00022692"/>
    </source>
</evidence>
<evidence type="ECO:0000256" key="1">
    <source>
        <dbReference type="ARBA" id="ARBA00004141"/>
    </source>
</evidence>
<keyword evidence="9" id="KW-1185">Reference proteome</keyword>
<feature type="transmembrane region" description="Helical" evidence="6">
    <location>
        <begin position="274"/>
        <end position="295"/>
    </location>
</feature>
<dbReference type="InterPro" id="IPR011701">
    <property type="entry name" value="MFS"/>
</dbReference>
<evidence type="ECO:0000256" key="4">
    <source>
        <dbReference type="ARBA" id="ARBA00022989"/>
    </source>
</evidence>
<dbReference type="RefSeq" id="WP_349540808.1">
    <property type="nucleotide sequence ID" value="NZ_JAOALG010000001.1"/>
</dbReference>
<feature type="transmembrane region" description="Helical" evidence="6">
    <location>
        <begin position="107"/>
        <end position="128"/>
    </location>
</feature>
<evidence type="ECO:0000313" key="8">
    <source>
        <dbReference type="EMBL" id="MEQ5837889.1"/>
    </source>
</evidence>
<dbReference type="PANTHER" id="PTHR43791:SF36">
    <property type="entry name" value="TRANSPORTER, PUTATIVE (AFU_ORTHOLOGUE AFUA_6G08340)-RELATED"/>
    <property type="match status" value="1"/>
</dbReference>
<feature type="transmembrane region" description="Helical" evidence="6">
    <location>
        <begin position="361"/>
        <end position="380"/>
    </location>
</feature>
<keyword evidence="3 6" id="KW-0812">Transmembrane</keyword>
<keyword evidence="2" id="KW-0813">Transport</keyword>
<protein>
    <submittedName>
        <fullName evidence="8">MFS transporter</fullName>
    </submittedName>
</protein>
<feature type="transmembrane region" description="Helical" evidence="6">
    <location>
        <begin position="241"/>
        <end position="262"/>
    </location>
</feature>
<feature type="transmembrane region" description="Helical" evidence="6">
    <location>
        <begin position="400"/>
        <end position="420"/>
    </location>
</feature>
<evidence type="ECO:0000259" key="7">
    <source>
        <dbReference type="PROSITE" id="PS50850"/>
    </source>
</evidence>
<accession>A0ABV1LEX4</accession>
<evidence type="ECO:0000256" key="2">
    <source>
        <dbReference type="ARBA" id="ARBA00022448"/>
    </source>
</evidence>
<name>A0ABV1LEX4_9BURK</name>
<dbReference type="Pfam" id="PF07690">
    <property type="entry name" value="MFS_1"/>
    <property type="match status" value="1"/>
</dbReference>
<comment type="caution">
    <text evidence="8">The sequence shown here is derived from an EMBL/GenBank/DDBJ whole genome shotgun (WGS) entry which is preliminary data.</text>
</comment>